<dbReference type="AlphaFoldDB" id="K0QZ06"/>
<sequence>HAQPYPVPDPRPSRLRVLVLLPRHLHDLGVHHVVEVHHVVRGLDPARVELADVHEAGDGTVPDPDEAPVRLDAGHRAADHGVELGGVVPRTRLLLLAAAGARRVTTVVVAHGRRLAPSFFSIYLWAAGDGSGLRRSAGNGLFTSLDLQRLRAVWVRSNSTKPATYNLQSGWLPTDHGPTIVPRKWSHRAVWLLVASTPPGQLAPQISPRPAITQKDLIPRRSGLFRHRPAQGFPLLPDLVQDKRFAFLSRPDFES</sequence>
<dbReference type="Proteomes" id="UP000266841">
    <property type="component" value="Unassembled WGS sequence"/>
</dbReference>
<proteinExistence type="predicted"/>
<dbReference type="EMBL" id="AGNL01049395">
    <property type="protein sequence ID" value="EJK44653.1"/>
    <property type="molecule type" value="Genomic_DNA"/>
</dbReference>
<comment type="caution">
    <text evidence="1">The sequence shown here is derived from an EMBL/GenBank/DDBJ whole genome shotgun (WGS) entry which is preliminary data.</text>
</comment>
<feature type="non-terminal residue" evidence="1">
    <location>
        <position position="1"/>
    </location>
</feature>
<accession>K0QZ06</accession>
<organism evidence="1 2">
    <name type="scientific">Thalassiosira oceanica</name>
    <name type="common">Marine diatom</name>
    <dbReference type="NCBI Taxonomy" id="159749"/>
    <lineage>
        <taxon>Eukaryota</taxon>
        <taxon>Sar</taxon>
        <taxon>Stramenopiles</taxon>
        <taxon>Ochrophyta</taxon>
        <taxon>Bacillariophyta</taxon>
        <taxon>Coscinodiscophyceae</taxon>
        <taxon>Thalassiosirophycidae</taxon>
        <taxon>Thalassiosirales</taxon>
        <taxon>Thalassiosiraceae</taxon>
        <taxon>Thalassiosira</taxon>
    </lineage>
</organism>
<gene>
    <name evidence="1" type="ORF">THAOC_36791</name>
</gene>
<evidence type="ECO:0000313" key="1">
    <source>
        <dbReference type="EMBL" id="EJK44653.1"/>
    </source>
</evidence>
<keyword evidence="2" id="KW-1185">Reference proteome</keyword>
<evidence type="ECO:0000313" key="2">
    <source>
        <dbReference type="Proteomes" id="UP000266841"/>
    </source>
</evidence>
<reference evidence="1 2" key="1">
    <citation type="journal article" date="2012" name="Genome Biol.">
        <title>Genome and low-iron response of an oceanic diatom adapted to chronic iron limitation.</title>
        <authorList>
            <person name="Lommer M."/>
            <person name="Specht M."/>
            <person name="Roy A.S."/>
            <person name="Kraemer L."/>
            <person name="Andreson R."/>
            <person name="Gutowska M.A."/>
            <person name="Wolf J."/>
            <person name="Bergner S.V."/>
            <person name="Schilhabel M.B."/>
            <person name="Klostermeier U.C."/>
            <person name="Beiko R.G."/>
            <person name="Rosenstiel P."/>
            <person name="Hippler M."/>
            <person name="Laroche J."/>
        </authorList>
    </citation>
    <scope>NUCLEOTIDE SEQUENCE [LARGE SCALE GENOMIC DNA]</scope>
    <source>
        <strain evidence="1 2">CCMP1005</strain>
    </source>
</reference>
<protein>
    <submittedName>
        <fullName evidence="1">Uncharacterized protein</fullName>
    </submittedName>
</protein>
<name>K0QZ06_THAOC</name>